<proteinExistence type="predicted"/>
<sequence length="181" mass="19537">MTTQTSSADGQSPTCTTPPPPRWARWAAHAVPLVVLPSSLWRLAMAAGIPVGYSDEVLRTDYDIPGIGYLILPLISLAQEAAALLTLGLVSNWGLVAPRWLPFIGGRPVRPMAAVVPAALGALILTLVTFSQLMIWDSVDQDTLTGGARAVMGWCYAPLLLWGPLLAAVTVSYHLRRRRER</sequence>
<protein>
    <recommendedName>
        <fullName evidence="4">Integral membrane protein</fullName>
    </recommendedName>
</protein>
<gene>
    <name evidence="2" type="ORF">JS521_23935</name>
</gene>
<keyword evidence="1" id="KW-1133">Transmembrane helix</keyword>
<organism evidence="2 3">
    <name type="scientific">Streptomyces durocortorensis</name>
    <dbReference type="NCBI Taxonomy" id="2811104"/>
    <lineage>
        <taxon>Bacteria</taxon>
        <taxon>Bacillati</taxon>
        <taxon>Actinomycetota</taxon>
        <taxon>Actinomycetes</taxon>
        <taxon>Kitasatosporales</taxon>
        <taxon>Streptomycetaceae</taxon>
        <taxon>Streptomyces</taxon>
    </lineage>
</organism>
<accession>A0ABS2I1J1</accession>
<keyword evidence="3" id="KW-1185">Reference proteome</keyword>
<dbReference type="Proteomes" id="UP000712045">
    <property type="component" value="Unassembled WGS sequence"/>
</dbReference>
<keyword evidence="1" id="KW-0472">Membrane</keyword>
<evidence type="ECO:0000313" key="2">
    <source>
        <dbReference type="EMBL" id="MBM7056845.1"/>
    </source>
</evidence>
<comment type="caution">
    <text evidence="2">The sequence shown here is derived from an EMBL/GenBank/DDBJ whole genome shotgun (WGS) entry which is preliminary data.</text>
</comment>
<dbReference type="RefSeq" id="WP_205085010.1">
    <property type="nucleotide sequence ID" value="NZ_JAFEUF010000147.1"/>
</dbReference>
<feature type="transmembrane region" description="Helical" evidence="1">
    <location>
        <begin position="111"/>
        <end position="136"/>
    </location>
</feature>
<dbReference type="EMBL" id="JAFEUF010000147">
    <property type="protein sequence ID" value="MBM7056845.1"/>
    <property type="molecule type" value="Genomic_DNA"/>
</dbReference>
<evidence type="ECO:0000256" key="1">
    <source>
        <dbReference type="SAM" id="Phobius"/>
    </source>
</evidence>
<evidence type="ECO:0000313" key="3">
    <source>
        <dbReference type="Proteomes" id="UP000712045"/>
    </source>
</evidence>
<name>A0ABS2I1J1_9ACTN</name>
<reference evidence="2 3" key="1">
    <citation type="submission" date="2021-02" db="EMBL/GenBank/DDBJ databases">
        <title>Genome Streptomyces sp. RHZ10.</title>
        <authorList>
            <person name="Besaury L."/>
        </authorList>
    </citation>
    <scope>NUCLEOTIDE SEQUENCE [LARGE SCALE GENOMIC DNA]</scope>
    <source>
        <strain evidence="2 3">RHZ10</strain>
    </source>
</reference>
<evidence type="ECO:0008006" key="4">
    <source>
        <dbReference type="Google" id="ProtNLM"/>
    </source>
</evidence>
<feature type="transmembrane region" description="Helical" evidence="1">
    <location>
        <begin position="156"/>
        <end position="175"/>
    </location>
</feature>
<keyword evidence="1" id="KW-0812">Transmembrane</keyword>